<evidence type="ECO:0000313" key="12">
    <source>
        <dbReference type="EMBL" id="MCM2532871.1"/>
    </source>
</evidence>
<evidence type="ECO:0000256" key="1">
    <source>
        <dbReference type="ARBA" id="ARBA00001917"/>
    </source>
</evidence>
<evidence type="ECO:0000256" key="2">
    <source>
        <dbReference type="ARBA" id="ARBA00003535"/>
    </source>
</evidence>
<proteinExistence type="inferred from homology"/>
<keyword evidence="5" id="KW-0216">Detoxification</keyword>
<keyword evidence="9 12" id="KW-0503">Monooxygenase</keyword>
<comment type="function">
    <text evidence="2">Nitronate monooxygenase that uses molecular oxygen to catalyze the oxidative denitrification of alkyl nitronates. Acts on propionate 3-nitronate (P3N), the presumed physiological substrate. Probably functions in the detoxification of P3N, a metabolic poison produced by plants and fungi as a defense mechanism.</text>
</comment>
<dbReference type="PANTHER" id="PTHR42747:SF3">
    <property type="entry name" value="NITRONATE MONOOXYGENASE-RELATED"/>
    <property type="match status" value="1"/>
</dbReference>
<keyword evidence="13" id="KW-1185">Reference proteome</keyword>
<keyword evidence="7" id="KW-0288">FMN</keyword>
<evidence type="ECO:0000256" key="6">
    <source>
        <dbReference type="ARBA" id="ARBA00022630"/>
    </source>
</evidence>
<sequence>MWTNKLSERLGVKYPIIKAPMLGCESPVFVAAVSNAGGLGSIGAGRTDGKGVREAIHKIRELTDQPFCVNFFIPEKTMDGLERVSEVNAVLDSYRKELNISSRPFNPPTYNMEEQLEVILQEKVPVVSFTFGYLEPKWVEILKKNGTAVYGTATNVREAVYLEESGVDFIVAQGSEAGGHRGTFLGEFNDSLIGTMALVPQIVTAVKIPVIAAGGMMDGRGIAAAFALGASGVQMGTAFLTCKESAAHFMHKEAILNSTEEQSCLTSTFSGKPARGLRNRFKTEMESYLEVIPGYPIQETLVRDIRDAAAKQNNPDFMVLWAGQASPLSTCLTVRELMDKLVSETEGVVDRLNQSRF</sequence>
<dbReference type="Proteomes" id="UP001523262">
    <property type="component" value="Unassembled WGS sequence"/>
</dbReference>
<name>A0ABT0W965_9BACI</name>
<protein>
    <recommendedName>
        <fullName evidence="4">Probable nitronate monooxygenase</fullName>
    </recommendedName>
    <alternativeName>
        <fullName evidence="10">Propionate 3-nitronate monooxygenase</fullName>
    </alternativeName>
</protein>
<dbReference type="InterPro" id="IPR004136">
    <property type="entry name" value="NMO"/>
</dbReference>
<evidence type="ECO:0000256" key="7">
    <source>
        <dbReference type="ARBA" id="ARBA00022643"/>
    </source>
</evidence>
<dbReference type="GO" id="GO:0004497">
    <property type="term" value="F:monooxygenase activity"/>
    <property type="evidence" value="ECO:0007669"/>
    <property type="project" value="UniProtKB-KW"/>
</dbReference>
<comment type="caution">
    <text evidence="12">The sequence shown here is derived from an EMBL/GenBank/DDBJ whole genome shotgun (WGS) entry which is preliminary data.</text>
</comment>
<dbReference type="InterPro" id="IPR013785">
    <property type="entry name" value="Aldolase_TIM"/>
</dbReference>
<evidence type="ECO:0000256" key="4">
    <source>
        <dbReference type="ARBA" id="ARBA00013457"/>
    </source>
</evidence>
<comment type="similarity">
    <text evidence="3">Belongs to the nitronate monooxygenase family. NMO class I subfamily.</text>
</comment>
<evidence type="ECO:0000256" key="9">
    <source>
        <dbReference type="ARBA" id="ARBA00023033"/>
    </source>
</evidence>
<dbReference type="PANTHER" id="PTHR42747">
    <property type="entry name" value="NITRONATE MONOOXYGENASE-RELATED"/>
    <property type="match status" value="1"/>
</dbReference>
<evidence type="ECO:0000256" key="3">
    <source>
        <dbReference type="ARBA" id="ARBA00009881"/>
    </source>
</evidence>
<comment type="cofactor">
    <cofactor evidence="1">
        <name>FMN</name>
        <dbReference type="ChEBI" id="CHEBI:58210"/>
    </cofactor>
</comment>
<dbReference type="EMBL" id="JAMQCR010000001">
    <property type="protein sequence ID" value="MCM2532871.1"/>
    <property type="molecule type" value="Genomic_DNA"/>
</dbReference>
<comment type="catalytic activity">
    <reaction evidence="11">
        <text>3 propionate 3-nitronate + 3 O2 + H2O = 3 3-oxopropanoate + 2 nitrate + nitrite + H2O2 + 3 H(+)</text>
        <dbReference type="Rhea" id="RHEA:57332"/>
        <dbReference type="ChEBI" id="CHEBI:15377"/>
        <dbReference type="ChEBI" id="CHEBI:15378"/>
        <dbReference type="ChEBI" id="CHEBI:15379"/>
        <dbReference type="ChEBI" id="CHEBI:16240"/>
        <dbReference type="ChEBI" id="CHEBI:16301"/>
        <dbReference type="ChEBI" id="CHEBI:17632"/>
        <dbReference type="ChEBI" id="CHEBI:33190"/>
        <dbReference type="ChEBI" id="CHEBI:136067"/>
    </reaction>
</comment>
<dbReference type="GO" id="GO:0016829">
    <property type="term" value="F:lyase activity"/>
    <property type="evidence" value="ECO:0007669"/>
    <property type="project" value="UniProtKB-KW"/>
</dbReference>
<reference evidence="12 13" key="1">
    <citation type="submission" date="2022-06" db="EMBL/GenBank/DDBJ databases">
        <authorList>
            <person name="Jeon C.O."/>
        </authorList>
    </citation>
    <scope>NUCLEOTIDE SEQUENCE [LARGE SCALE GENOMIC DNA]</scope>
    <source>
        <strain evidence="12 13">KCTC 13943</strain>
    </source>
</reference>
<keyword evidence="8" id="KW-0560">Oxidoreductase</keyword>
<evidence type="ECO:0000256" key="8">
    <source>
        <dbReference type="ARBA" id="ARBA00023002"/>
    </source>
</evidence>
<dbReference type="Pfam" id="PF03060">
    <property type="entry name" value="NMO"/>
    <property type="match status" value="1"/>
</dbReference>
<dbReference type="CDD" id="cd04730">
    <property type="entry name" value="NPD_like"/>
    <property type="match status" value="1"/>
</dbReference>
<evidence type="ECO:0000256" key="10">
    <source>
        <dbReference type="ARBA" id="ARBA00031155"/>
    </source>
</evidence>
<gene>
    <name evidence="12" type="ORF">NDK43_11320</name>
</gene>
<accession>A0ABT0W965</accession>
<dbReference type="SUPFAM" id="SSF51412">
    <property type="entry name" value="Inosine monophosphate dehydrogenase (IMPDH)"/>
    <property type="match status" value="1"/>
</dbReference>
<organism evidence="12 13">
    <name type="scientific">Neobacillus pocheonensis</name>
    <dbReference type="NCBI Taxonomy" id="363869"/>
    <lineage>
        <taxon>Bacteria</taxon>
        <taxon>Bacillati</taxon>
        <taxon>Bacillota</taxon>
        <taxon>Bacilli</taxon>
        <taxon>Bacillales</taxon>
        <taxon>Bacillaceae</taxon>
        <taxon>Neobacillus</taxon>
    </lineage>
</organism>
<keyword evidence="6" id="KW-0285">Flavoprotein</keyword>
<evidence type="ECO:0000256" key="5">
    <source>
        <dbReference type="ARBA" id="ARBA00022575"/>
    </source>
</evidence>
<evidence type="ECO:0000313" key="13">
    <source>
        <dbReference type="Proteomes" id="UP001523262"/>
    </source>
</evidence>
<dbReference type="Gene3D" id="3.20.20.70">
    <property type="entry name" value="Aldolase class I"/>
    <property type="match status" value="1"/>
</dbReference>
<keyword evidence="12" id="KW-0456">Lyase</keyword>
<evidence type="ECO:0000256" key="11">
    <source>
        <dbReference type="ARBA" id="ARBA00049401"/>
    </source>
</evidence>